<dbReference type="NCBIfam" id="NF000536">
    <property type="entry name" value="YmiA"/>
    <property type="match status" value="1"/>
</dbReference>
<dbReference type="AlphaFoldDB" id="A0A345CZ60"/>
<proteinExistence type="predicted"/>
<evidence type="ECO:0000313" key="3">
    <source>
        <dbReference type="Proteomes" id="UP000264980"/>
    </source>
</evidence>
<dbReference type="InterPro" id="IPR047744">
    <property type="entry name" value="YmiA_put-like"/>
</dbReference>
<gene>
    <name evidence="2" type="ORF">AV903_06260</name>
</gene>
<accession>A0A345CZ60</accession>
<evidence type="ECO:0000256" key="1">
    <source>
        <dbReference type="SAM" id="Phobius"/>
    </source>
</evidence>
<keyword evidence="1" id="KW-0812">Transmembrane</keyword>
<feature type="transmembrane region" description="Helical" evidence="1">
    <location>
        <begin position="14"/>
        <end position="37"/>
    </location>
</feature>
<dbReference type="Pfam" id="PF22868">
    <property type="entry name" value="YmiA-like"/>
    <property type="match status" value="1"/>
</dbReference>
<reference evidence="2 3" key="1">
    <citation type="submission" date="2016-01" db="EMBL/GenBank/DDBJ databases">
        <authorList>
            <person name="Oliw E.H."/>
        </authorList>
    </citation>
    <scope>NUCLEOTIDE SEQUENCE [LARGE SCALE GENOMIC DNA]</scope>
    <source>
        <strain evidence="2 3">MDcuke</strain>
    </source>
</reference>
<protein>
    <submittedName>
        <fullName evidence="2">YmiA family putative membrane protein</fullName>
    </submittedName>
</protein>
<keyword evidence="1" id="KW-1133">Transmembrane helix</keyword>
<dbReference type="Proteomes" id="UP000264980">
    <property type="component" value="Chromosome"/>
</dbReference>
<evidence type="ECO:0000313" key="2">
    <source>
        <dbReference type="EMBL" id="AXF78727.1"/>
    </source>
</evidence>
<keyword evidence="1" id="KW-0472">Membrane</keyword>
<sequence length="39" mass="4632">MVPVQRKKNLKRKAWMAVFAGSVLFWLSVALMVWHMWGK</sequence>
<name>A0A345CZ60_9GAMM</name>
<organism evidence="2 3">
    <name type="scientific">Erwinia tracheiphila</name>
    <dbReference type="NCBI Taxonomy" id="65700"/>
    <lineage>
        <taxon>Bacteria</taxon>
        <taxon>Pseudomonadati</taxon>
        <taxon>Pseudomonadota</taxon>
        <taxon>Gammaproteobacteria</taxon>
        <taxon>Enterobacterales</taxon>
        <taxon>Erwiniaceae</taxon>
        <taxon>Erwinia</taxon>
    </lineage>
</organism>
<dbReference type="EMBL" id="CP013970">
    <property type="protein sequence ID" value="AXF78727.1"/>
    <property type="molecule type" value="Genomic_DNA"/>
</dbReference>